<dbReference type="SUPFAM" id="SSF52540">
    <property type="entry name" value="P-loop containing nucleoside triphosphate hydrolases"/>
    <property type="match status" value="1"/>
</dbReference>
<evidence type="ECO:0000256" key="2">
    <source>
        <dbReference type="ARBA" id="ARBA00022448"/>
    </source>
</evidence>
<dbReference type="InterPro" id="IPR017871">
    <property type="entry name" value="ABC_transporter-like_CS"/>
</dbReference>
<dbReference type="PROSITE" id="PS00211">
    <property type="entry name" value="ABC_TRANSPORTER_1"/>
    <property type="match status" value="1"/>
</dbReference>
<gene>
    <name evidence="6" type="ORF">C2L80_04305</name>
</gene>
<dbReference type="PANTHER" id="PTHR43335:SF8">
    <property type="entry name" value="ABC TRANSPORTER, ATP-BINDING PROTEIN"/>
    <property type="match status" value="1"/>
</dbReference>
<dbReference type="PANTHER" id="PTHR43335">
    <property type="entry name" value="ABC TRANSPORTER, ATP-BINDING PROTEIN"/>
    <property type="match status" value="1"/>
</dbReference>
<dbReference type="Gene3D" id="3.40.50.300">
    <property type="entry name" value="P-loop containing nucleotide triphosphate hydrolases"/>
    <property type="match status" value="1"/>
</dbReference>
<dbReference type="GO" id="GO:0016887">
    <property type="term" value="F:ATP hydrolysis activity"/>
    <property type="evidence" value="ECO:0007669"/>
    <property type="project" value="InterPro"/>
</dbReference>
<keyword evidence="3" id="KW-0547">Nucleotide-binding</keyword>
<keyword evidence="7" id="KW-1185">Reference proteome</keyword>
<reference evidence="6 7" key="1">
    <citation type="journal article" date="2018" name="Int. J. Syst. Evol. Microbiol.">
        <title>Rubneribacter badeniensis gen. nov., sp. nov. and Enteroscipio rubneri gen. nov., sp. nov., new members of the Eggerthellaceae isolated from human faeces.</title>
        <authorList>
            <person name="Danylec N."/>
            <person name="Gobl A."/>
            <person name="Stoll D.A."/>
            <person name="Hetzer B."/>
            <person name="Kulling S.E."/>
            <person name="Huch M."/>
        </authorList>
    </citation>
    <scope>NUCLEOTIDE SEQUENCE [LARGE SCALE GENOMIC DNA]</scope>
    <source>
        <strain evidence="6 7">ResAG-85</strain>
    </source>
</reference>
<evidence type="ECO:0000259" key="5">
    <source>
        <dbReference type="PROSITE" id="PS50893"/>
    </source>
</evidence>
<dbReference type="InterPro" id="IPR003593">
    <property type="entry name" value="AAA+_ATPase"/>
</dbReference>
<feature type="domain" description="ABC transporter" evidence="5">
    <location>
        <begin position="4"/>
        <end position="235"/>
    </location>
</feature>
<comment type="similarity">
    <text evidence="1">Belongs to the ABC transporter superfamily.</text>
</comment>
<dbReference type="Proteomes" id="UP000236488">
    <property type="component" value="Unassembled WGS sequence"/>
</dbReference>
<dbReference type="GO" id="GO:0005524">
    <property type="term" value="F:ATP binding"/>
    <property type="evidence" value="ECO:0007669"/>
    <property type="project" value="UniProtKB-KW"/>
</dbReference>
<keyword evidence="4" id="KW-0067">ATP-binding</keyword>
<proteinExistence type="inferred from homology"/>
<accession>A0A2K2U6C6</accession>
<dbReference type="Pfam" id="PF00005">
    <property type="entry name" value="ABC_tran"/>
    <property type="match status" value="1"/>
</dbReference>
<dbReference type="PROSITE" id="PS50893">
    <property type="entry name" value="ABC_TRANSPORTER_2"/>
    <property type="match status" value="1"/>
</dbReference>
<dbReference type="InterPro" id="IPR027417">
    <property type="entry name" value="P-loop_NTPase"/>
</dbReference>
<sequence>MNVVETRGLAKSYRGKRAVDRFDMHVAQGDIYGFVGKNGAGKSTVMKMICGLVTPTEGEVELFGGARAGGAGGAVCTGRIGALIEAPGLIPNLTAYENLMAKALAMGVVDASVRCREALELVRLSDTGRKKVKGFSLGMKQRLGLALALIGSPDLLLLDEPLNGLDPEGTRAMRNLLVRLNETLGITIVISSHVLDQLDRVATRFGVIAHGTMVREMTADEVQAECGDSLRVRTADPARTLALLEEALPGAAFRAEPDGALSVSGAVNQAAVAQALRASDQTVLELSQVRRDIEDYFVELMEGGARVQAEAPARGRGGACHV</sequence>
<evidence type="ECO:0000256" key="1">
    <source>
        <dbReference type="ARBA" id="ARBA00005417"/>
    </source>
</evidence>
<organism evidence="6 7">
    <name type="scientific">Rubneribacter badeniensis</name>
    <dbReference type="NCBI Taxonomy" id="2070688"/>
    <lineage>
        <taxon>Bacteria</taxon>
        <taxon>Bacillati</taxon>
        <taxon>Actinomycetota</taxon>
        <taxon>Coriobacteriia</taxon>
        <taxon>Eggerthellales</taxon>
        <taxon>Eggerthellaceae</taxon>
        <taxon>Rubneribacter</taxon>
    </lineage>
</organism>
<dbReference type="SMART" id="SM00382">
    <property type="entry name" value="AAA"/>
    <property type="match status" value="1"/>
</dbReference>
<protein>
    <submittedName>
        <fullName evidence="6">ABC transporter</fullName>
    </submittedName>
</protein>
<dbReference type="EMBL" id="PPEL01000014">
    <property type="protein sequence ID" value="PNV65893.1"/>
    <property type="molecule type" value="Genomic_DNA"/>
</dbReference>
<dbReference type="InterPro" id="IPR003439">
    <property type="entry name" value="ABC_transporter-like_ATP-bd"/>
</dbReference>
<dbReference type="RefSeq" id="WP_103262736.1">
    <property type="nucleotide sequence ID" value="NZ_PPEL01000014.1"/>
</dbReference>
<comment type="caution">
    <text evidence="6">The sequence shown here is derived from an EMBL/GenBank/DDBJ whole genome shotgun (WGS) entry which is preliminary data.</text>
</comment>
<dbReference type="AlphaFoldDB" id="A0A2K2U6C6"/>
<evidence type="ECO:0000256" key="4">
    <source>
        <dbReference type="ARBA" id="ARBA00022840"/>
    </source>
</evidence>
<evidence type="ECO:0000313" key="7">
    <source>
        <dbReference type="Proteomes" id="UP000236488"/>
    </source>
</evidence>
<evidence type="ECO:0000313" key="6">
    <source>
        <dbReference type="EMBL" id="PNV65893.1"/>
    </source>
</evidence>
<name>A0A2K2U6C6_9ACTN</name>
<evidence type="ECO:0000256" key="3">
    <source>
        <dbReference type="ARBA" id="ARBA00022741"/>
    </source>
</evidence>
<keyword evidence="2" id="KW-0813">Transport</keyword>